<keyword evidence="4" id="KW-0862">Zinc</keyword>
<comment type="cofactor">
    <cofactor evidence="1">
        <name>Zn(2+)</name>
        <dbReference type="ChEBI" id="CHEBI:29105"/>
    </cofactor>
</comment>
<evidence type="ECO:0000256" key="5">
    <source>
        <dbReference type="SAM" id="MobiDB-lite"/>
    </source>
</evidence>
<feature type="region of interest" description="Disordered" evidence="5">
    <location>
        <begin position="50"/>
        <end position="97"/>
    </location>
</feature>
<keyword evidence="9" id="KW-1185">Reference proteome</keyword>
<dbReference type="EMBL" id="JBHTBD010000002">
    <property type="protein sequence ID" value="MFC7294452.1"/>
    <property type="molecule type" value="Genomic_DNA"/>
</dbReference>
<feature type="domain" description="Succinylglutamate desuccinylase/Aspartoacylase catalytic" evidence="7">
    <location>
        <begin position="177"/>
        <end position="349"/>
    </location>
</feature>
<comment type="caution">
    <text evidence="8">The sequence shown here is derived from an EMBL/GenBank/DDBJ whole genome shotgun (WGS) entry which is preliminary data.</text>
</comment>
<evidence type="ECO:0000256" key="1">
    <source>
        <dbReference type="ARBA" id="ARBA00001947"/>
    </source>
</evidence>
<dbReference type="CDD" id="cd06251">
    <property type="entry name" value="M14_ASTE_ASPA-like"/>
    <property type="match status" value="1"/>
</dbReference>
<evidence type="ECO:0000256" key="4">
    <source>
        <dbReference type="ARBA" id="ARBA00022833"/>
    </source>
</evidence>
<protein>
    <submittedName>
        <fullName evidence="8">Succinylglutamate desuccinylase/aspartoacylase family protein</fullName>
    </submittedName>
</protein>
<feature type="signal peptide" evidence="6">
    <location>
        <begin position="1"/>
        <end position="28"/>
    </location>
</feature>
<evidence type="ECO:0000256" key="3">
    <source>
        <dbReference type="ARBA" id="ARBA00022801"/>
    </source>
</evidence>
<gene>
    <name evidence="8" type="ORF">ACFQQA_06930</name>
</gene>
<reference evidence="9" key="1">
    <citation type="journal article" date="2019" name="Int. J. Syst. Evol. Microbiol.">
        <title>The Global Catalogue of Microorganisms (GCM) 10K type strain sequencing project: providing services to taxonomists for standard genome sequencing and annotation.</title>
        <authorList>
            <consortium name="The Broad Institute Genomics Platform"/>
            <consortium name="The Broad Institute Genome Sequencing Center for Infectious Disease"/>
            <person name="Wu L."/>
            <person name="Ma J."/>
        </authorList>
    </citation>
    <scope>NUCLEOTIDE SEQUENCE [LARGE SCALE GENOMIC DNA]</scope>
    <source>
        <strain evidence="9">CCUG 60559</strain>
    </source>
</reference>
<evidence type="ECO:0000256" key="2">
    <source>
        <dbReference type="ARBA" id="ARBA00022723"/>
    </source>
</evidence>
<name>A0ABW2IU67_9GAMM</name>
<feature type="compositionally biased region" description="Low complexity" evidence="5">
    <location>
        <begin position="78"/>
        <end position="93"/>
    </location>
</feature>
<dbReference type="RefSeq" id="WP_100689177.1">
    <property type="nucleotide sequence ID" value="NZ_JBHTBD010000002.1"/>
</dbReference>
<feature type="region of interest" description="Disordered" evidence="5">
    <location>
        <begin position="109"/>
        <end position="133"/>
    </location>
</feature>
<evidence type="ECO:0000313" key="9">
    <source>
        <dbReference type="Proteomes" id="UP001596506"/>
    </source>
</evidence>
<dbReference type="Pfam" id="PF24827">
    <property type="entry name" value="AstE_AspA_cat"/>
    <property type="match status" value="1"/>
</dbReference>
<dbReference type="Proteomes" id="UP001596506">
    <property type="component" value="Unassembled WGS sequence"/>
</dbReference>
<feature type="compositionally biased region" description="Basic and acidic residues" evidence="5">
    <location>
        <begin position="58"/>
        <end position="67"/>
    </location>
</feature>
<keyword evidence="6" id="KW-0732">Signal</keyword>
<evidence type="ECO:0000259" key="7">
    <source>
        <dbReference type="Pfam" id="PF24827"/>
    </source>
</evidence>
<keyword evidence="3" id="KW-0378">Hydrolase</keyword>
<keyword evidence="2" id="KW-0479">Metal-binding</keyword>
<organism evidence="8 9">
    <name type="scientific">Marinobacter aromaticivorans</name>
    <dbReference type="NCBI Taxonomy" id="1494078"/>
    <lineage>
        <taxon>Bacteria</taxon>
        <taxon>Pseudomonadati</taxon>
        <taxon>Pseudomonadota</taxon>
        <taxon>Gammaproteobacteria</taxon>
        <taxon>Pseudomonadales</taxon>
        <taxon>Marinobacteraceae</taxon>
        <taxon>Marinobacter</taxon>
    </lineage>
</organism>
<dbReference type="PANTHER" id="PTHR37326:SF2">
    <property type="entry name" value="SUCCINYLGLUTAMATE DESUCCINYLASE_ASPARTOACYLASE FAMILY PROTEIN"/>
    <property type="match status" value="1"/>
</dbReference>
<dbReference type="SUPFAM" id="SSF53187">
    <property type="entry name" value="Zn-dependent exopeptidases"/>
    <property type="match status" value="1"/>
</dbReference>
<dbReference type="InterPro" id="IPR055438">
    <property type="entry name" value="AstE_AspA_cat"/>
</dbReference>
<feature type="chain" id="PRO_5047029638" evidence="6">
    <location>
        <begin position="29"/>
        <end position="451"/>
    </location>
</feature>
<evidence type="ECO:0000256" key="6">
    <source>
        <dbReference type="SAM" id="SignalP"/>
    </source>
</evidence>
<dbReference type="PANTHER" id="PTHR37326">
    <property type="entry name" value="BLL3975 PROTEIN"/>
    <property type="match status" value="1"/>
</dbReference>
<dbReference type="Gene3D" id="3.40.630.10">
    <property type="entry name" value="Zn peptidases"/>
    <property type="match status" value="1"/>
</dbReference>
<dbReference type="InterPro" id="IPR053138">
    <property type="entry name" value="N-alpha-Ac-DABA_deacetylase"/>
</dbReference>
<evidence type="ECO:0000313" key="8">
    <source>
        <dbReference type="EMBL" id="MFC7294452.1"/>
    </source>
</evidence>
<sequence length="451" mass="48474">MLFSRLQTLTNTWFFLSLLLVLPTLAMAESSVAKTEATLTREVMLAELAEDESVEDVEQSKPLRKADGAQTPLAGSTPEKPAPAAEPASKAQPRLMPKKVAPNIDLKDIAPAPAPEHQTQSAPGPRNEKPQRPDNLVLLDSEVLPGTSTRLGWSSGIQIAGLSQPTPVLVVNGANAGPMLCLTSTIHGDELNGIEIIRQTMYDLDPAKLSGSVVGIPIVNLPGFEQGSRYLPDRRDLNRHFPGSANGSLADRIAHSLFENIILHCDMLVDIHTGSLKRTNLPQLRADMNNPEVAEFTRGFDRMAVVHSSGSPGMLRTAAVNAGIRAVTLEAGESHRIQQHQINAGVNSLVSLMDKQGMISRMFVWGDPEPVYYDSAWVRANHGGILFSKVKLGAKVSRGQVLGYVSDPITNAQHPIHSSSDGRVIGMAVDQVVMAGFAAYHIGTEAKVPGE</sequence>
<accession>A0ABW2IU67</accession>
<proteinExistence type="predicted"/>